<dbReference type="EMBL" id="LSCV01000042">
    <property type="protein sequence ID" value="KXB39190.1"/>
    <property type="molecule type" value="Genomic_DNA"/>
</dbReference>
<dbReference type="STRING" id="1497955.HMPREF1872_01221"/>
<keyword evidence="2" id="KW-1185">Reference proteome</keyword>
<sequence length="51" mass="5768">MLNNNPLESILKIGKTIAVEFKRCGNGIENDVYETVCAFLNRFGGDIFWCI</sequence>
<dbReference type="AlphaFoldDB" id="A0A133Y7R8"/>
<gene>
    <name evidence="1" type="ORF">HMPREF1872_01221</name>
</gene>
<comment type="caution">
    <text evidence="1">The sequence shown here is derived from an EMBL/GenBank/DDBJ whole genome shotgun (WGS) entry which is preliminary data.</text>
</comment>
<evidence type="ECO:0000313" key="1">
    <source>
        <dbReference type="EMBL" id="KXB39190.1"/>
    </source>
</evidence>
<accession>A0A133Y7R8</accession>
<dbReference type="Proteomes" id="UP000070080">
    <property type="component" value="Unassembled WGS sequence"/>
</dbReference>
<dbReference type="RefSeq" id="WP_315574130.1">
    <property type="nucleotide sequence ID" value="NZ_JARFNM010000001.1"/>
</dbReference>
<protein>
    <submittedName>
        <fullName evidence="1">Uncharacterized protein</fullName>
    </submittedName>
</protein>
<dbReference type="PATRIC" id="fig|1497955.3.peg.1187"/>
<organism evidence="1 2">
    <name type="scientific">Amygdalobacter nucleatus</name>
    <dbReference type="NCBI Taxonomy" id="3029274"/>
    <lineage>
        <taxon>Bacteria</taxon>
        <taxon>Bacillati</taxon>
        <taxon>Bacillota</taxon>
        <taxon>Clostridia</taxon>
        <taxon>Eubacteriales</taxon>
        <taxon>Oscillospiraceae</taxon>
        <taxon>Amygdalobacter</taxon>
    </lineage>
</organism>
<proteinExistence type="predicted"/>
<evidence type="ECO:0000313" key="2">
    <source>
        <dbReference type="Proteomes" id="UP000070080"/>
    </source>
</evidence>
<reference evidence="2" key="1">
    <citation type="submission" date="2016-01" db="EMBL/GenBank/DDBJ databases">
        <authorList>
            <person name="Mitreva M."/>
            <person name="Pepin K.H."/>
            <person name="Mihindukulasuriya K.A."/>
            <person name="Fulton R."/>
            <person name="Fronick C."/>
            <person name="O'Laughlin M."/>
            <person name="Miner T."/>
            <person name="Herter B."/>
            <person name="Rosa B.A."/>
            <person name="Cordes M."/>
            <person name="Tomlinson C."/>
            <person name="Wollam A."/>
            <person name="Palsikar V.B."/>
            <person name="Mardis E.R."/>
            <person name="Wilson R.K."/>
        </authorList>
    </citation>
    <scope>NUCLEOTIDE SEQUENCE [LARGE SCALE GENOMIC DNA]</scope>
    <source>
        <strain evidence="2">KA00274</strain>
    </source>
</reference>
<dbReference type="Gene3D" id="3.30.950.30">
    <property type="entry name" value="Schlafen, AAA domain"/>
    <property type="match status" value="1"/>
</dbReference>
<dbReference type="InterPro" id="IPR038461">
    <property type="entry name" value="Schlafen_AlbA_2_dom_sf"/>
</dbReference>
<name>A0A133Y7R8_9FIRM</name>